<dbReference type="Proteomes" id="UP000636479">
    <property type="component" value="Unassembled WGS sequence"/>
</dbReference>
<comment type="caution">
    <text evidence="2">The sequence shown here is derived from an EMBL/GenBank/DDBJ whole genome shotgun (WGS) entry which is preliminary data.</text>
</comment>
<feature type="compositionally biased region" description="Polar residues" evidence="1">
    <location>
        <begin position="1"/>
        <end position="14"/>
    </location>
</feature>
<dbReference type="EMBL" id="JACAZF010000018">
    <property type="protein sequence ID" value="KAF7288901.1"/>
    <property type="molecule type" value="Genomic_DNA"/>
</dbReference>
<protein>
    <submittedName>
        <fullName evidence="2">Uncharacterized protein</fullName>
    </submittedName>
</protein>
<gene>
    <name evidence="2" type="ORF">MIND_01406100</name>
</gene>
<accession>A0A8H6VR37</accession>
<name>A0A8H6VR37_9AGAR</name>
<proteinExistence type="predicted"/>
<dbReference type="GeneID" id="59352977"/>
<dbReference type="PANTHER" id="PTHR33096">
    <property type="entry name" value="CXC2 DOMAIN-CONTAINING PROTEIN"/>
    <property type="match status" value="1"/>
</dbReference>
<dbReference type="InterPro" id="IPR040521">
    <property type="entry name" value="KDZ"/>
</dbReference>
<keyword evidence="3" id="KW-1185">Reference proteome</keyword>
<dbReference type="AlphaFoldDB" id="A0A8H6VR37"/>
<dbReference type="PANTHER" id="PTHR33096:SF1">
    <property type="entry name" value="CXC1-LIKE CYSTEINE CLUSTER ASSOCIATED WITH KDZ TRANSPOSASES DOMAIN-CONTAINING PROTEIN"/>
    <property type="match status" value="1"/>
</dbReference>
<evidence type="ECO:0000313" key="2">
    <source>
        <dbReference type="EMBL" id="KAF7288901.1"/>
    </source>
</evidence>
<reference evidence="2" key="1">
    <citation type="submission" date="2020-05" db="EMBL/GenBank/DDBJ databases">
        <title>Mycena genomes resolve the evolution of fungal bioluminescence.</title>
        <authorList>
            <person name="Tsai I.J."/>
        </authorList>
    </citation>
    <scope>NUCLEOTIDE SEQUENCE</scope>
    <source>
        <strain evidence="2">171206Taipei</strain>
    </source>
</reference>
<dbReference type="OrthoDB" id="3251205at2759"/>
<feature type="region of interest" description="Disordered" evidence="1">
    <location>
        <begin position="1"/>
        <end position="22"/>
    </location>
</feature>
<sequence length="604" mass="68356">MSRSIDSSDNSDTGATRRPTHTQYWAMHKSKARSKKLVVIGTSTPALGLFSTTPTQRKLLSTAAIQKYRLGVARMADEDQQAMSSQALDNLAALQNLANDDEFDATDLLACENIMSLGGVLDGTQMAVISHAGGEFDMLEESLKSGMHSRPQTRDWRTRRERTQRRVDAFTIQLPHLLQAYLRYCSSPTSSTNEHEGANGADMYPVTVVEMFGIFFSSFVALSNAVVDAFLECTDDDDAGGGYDVACNLKKTIATSNLGKLAEERQFHCLVGAFHGHAHNRLCQLEYLTTYIEGLGLEDLETLERFFSRSNGLAWSCRNASIFHRQQEITTYFKHVDTFESYPSLSKFICDNYRQAIRIIDNKPAVQRVMAKEGIEDGEDFVRSLQEEKEWLLTLKSASSEIESSRIRYIHALKKMETTVLTVRECRAAARQARNDDATYTPGRTKADINLRHAEEHLERDERLVQELEVELGIAERWKSEQVEYQEAEKEALHLEFTRALNRLELLLAEQDIIMAAQIEEYAMRRHRFDDTYPQRFQSLTHFEGFTGSLVLGEAVVPCAVSGADPMVVDDWERDGDAPPPADFNFDVNMDRIDEEHGEKLELR</sequence>
<organism evidence="2 3">
    <name type="scientific">Mycena indigotica</name>
    <dbReference type="NCBI Taxonomy" id="2126181"/>
    <lineage>
        <taxon>Eukaryota</taxon>
        <taxon>Fungi</taxon>
        <taxon>Dikarya</taxon>
        <taxon>Basidiomycota</taxon>
        <taxon>Agaricomycotina</taxon>
        <taxon>Agaricomycetes</taxon>
        <taxon>Agaricomycetidae</taxon>
        <taxon>Agaricales</taxon>
        <taxon>Marasmiineae</taxon>
        <taxon>Mycenaceae</taxon>
        <taxon>Mycena</taxon>
    </lineage>
</organism>
<evidence type="ECO:0000313" key="3">
    <source>
        <dbReference type="Proteomes" id="UP000636479"/>
    </source>
</evidence>
<evidence type="ECO:0000256" key="1">
    <source>
        <dbReference type="SAM" id="MobiDB-lite"/>
    </source>
</evidence>
<dbReference type="Pfam" id="PF18758">
    <property type="entry name" value="KDZ"/>
    <property type="match status" value="1"/>
</dbReference>
<dbReference type="RefSeq" id="XP_037213053.1">
    <property type="nucleotide sequence ID" value="XM_037370461.1"/>
</dbReference>